<feature type="region of interest" description="Disordered" evidence="1">
    <location>
        <begin position="244"/>
        <end position="268"/>
    </location>
</feature>
<dbReference type="GeneID" id="54303826"/>
<dbReference type="EMBL" id="ML995491">
    <property type="protein sequence ID" value="KAF2139823.1"/>
    <property type="molecule type" value="Genomic_DNA"/>
</dbReference>
<evidence type="ECO:0000313" key="2">
    <source>
        <dbReference type="EMBL" id="KAF2139823.1"/>
    </source>
</evidence>
<accession>A0A6A6B8Y4</accession>
<organism evidence="2 3">
    <name type="scientific">Aplosporella prunicola CBS 121167</name>
    <dbReference type="NCBI Taxonomy" id="1176127"/>
    <lineage>
        <taxon>Eukaryota</taxon>
        <taxon>Fungi</taxon>
        <taxon>Dikarya</taxon>
        <taxon>Ascomycota</taxon>
        <taxon>Pezizomycotina</taxon>
        <taxon>Dothideomycetes</taxon>
        <taxon>Dothideomycetes incertae sedis</taxon>
        <taxon>Botryosphaeriales</taxon>
        <taxon>Aplosporellaceae</taxon>
        <taxon>Aplosporella</taxon>
    </lineage>
</organism>
<dbReference type="RefSeq" id="XP_033395536.1">
    <property type="nucleotide sequence ID" value="XM_033546320.1"/>
</dbReference>
<dbReference type="Proteomes" id="UP000799438">
    <property type="component" value="Unassembled WGS sequence"/>
</dbReference>
<gene>
    <name evidence="2" type="ORF">K452DRAFT_360068</name>
</gene>
<feature type="region of interest" description="Disordered" evidence="1">
    <location>
        <begin position="1"/>
        <end position="49"/>
    </location>
</feature>
<feature type="compositionally biased region" description="Low complexity" evidence="1">
    <location>
        <begin position="10"/>
        <end position="29"/>
    </location>
</feature>
<evidence type="ECO:0000313" key="3">
    <source>
        <dbReference type="Proteomes" id="UP000799438"/>
    </source>
</evidence>
<keyword evidence="3" id="KW-1185">Reference proteome</keyword>
<evidence type="ECO:0000256" key="1">
    <source>
        <dbReference type="SAM" id="MobiDB-lite"/>
    </source>
</evidence>
<feature type="compositionally biased region" description="Low complexity" evidence="1">
    <location>
        <begin position="39"/>
        <end position="49"/>
    </location>
</feature>
<name>A0A6A6B8Y4_9PEZI</name>
<reference evidence="2" key="1">
    <citation type="journal article" date="2020" name="Stud. Mycol.">
        <title>101 Dothideomycetes genomes: a test case for predicting lifestyles and emergence of pathogens.</title>
        <authorList>
            <person name="Haridas S."/>
            <person name="Albert R."/>
            <person name="Binder M."/>
            <person name="Bloem J."/>
            <person name="Labutti K."/>
            <person name="Salamov A."/>
            <person name="Andreopoulos B."/>
            <person name="Baker S."/>
            <person name="Barry K."/>
            <person name="Bills G."/>
            <person name="Bluhm B."/>
            <person name="Cannon C."/>
            <person name="Castanera R."/>
            <person name="Culley D."/>
            <person name="Daum C."/>
            <person name="Ezra D."/>
            <person name="Gonzalez J."/>
            <person name="Henrissat B."/>
            <person name="Kuo A."/>
            <person name="Liang C."/>
            <person name="Lipzen A."/>
            <person name="Lutzoni F."/>
            <person name="Magnuson J."/>
            <person name="Mondo S."/>
            <person name="Nolan M."/>
            <person name="Ohm R."/>
            <person name="Pangilinan J."/>
            <person name="Park H.-J."/>
            <person name="Ramirez L."/>
            <person name="Alfaro M."/>
            <person name="Sun H."/>
            <person name="Tritt A."/>
            <person name="Yoshinaga Y."/>
            <person name="Zwiers L.-H."/>
            <person name="Turgeon B."/>
            <person name="Goodwin S."/>
            <person name="Spatafora J."/>
            <person name="Crous P."/>
            <person name="Grigoriev I."/>
        </authorList>
    </citation>
    <scope>NUCLEOTIDE SEQUENCE</scope>
    <source>
        <strain evidence="2">CBS 121167</strain>
    </source>
</reference>
<dbReference type="AlphaFoldDB" id="A0A6A6B8Y4"/>
<proteinExistence type="predicted"/>
<sequence length="348" mass="36498">MTSIFSLPNTAIQPQAPSTQQTSTHHPSIPSTPPRDFHTPTTTLTPPTHALLRSPRLSTLLPLTNPSNPPAPLPLPTLALTDAHLPGHAVRLHSATFSPGPTALCVGAAVFANFGASAGEGEVLLEYRGEGKTGVLVRGVWGVVDVRGDGDDDGGREAWRLCGVWDYGAVFGDGCGVIERLDEGVEEEAFDWAGFAEAEAEAEAAEEEDAEEVVVVAEETPHHTTTISTHLTTLLSQHATFVIFSPSPPPNPNPTSSTPTPTTHLPGTQHRVSHLSASTHSHARASLLATVVASATADAASEGGEGALARGLQGKETFSWGGGRCVRLFEEGKRDKGVWVCFLGLVEG</sequence>
<feature type="compositionally biased region" description="Low complexity" evidence="1">
    <location>
        <begin position="254"/>
        <end position="263"/>
    </location>
</feature>
<protein>
    <submittedName>
        <fullName evidence="2">Uncharacterized protein</fullName>
    </submittedName>
</protein>